<organism evidence="2 3">
    <name type="scientific">Gossypium arboreum</name>
    <name type="common">Tree cotton</name>
    <name type="synonym">Gossypium nanking</name>
    <dbReference type="NCBI Taxonomy" id="29729"/>
    <lineage>
        <taxon>Eukaryota</taxon>
        <taxon>Viridiplantae</taxon>
        <taxon>Streptophyta</taxon>
        <taxon>Embryophyta</taxon>
        <taxon>Tracheophyta</taxon>
        <taxon>Spermatophyta</taxon>
        <taxon>Magnoliopsida</taxon>
        <taxon>eudicotyledons</taxon>
        <taxon>Gunneridae</taxon>
        <taxon>Pentapetalae</taxon>
        <taxon>rosids</taxon>
        <taxon>malvids</taxon>
        <taxon>Malvales</taxon>
        <taxon>Malvaceae</taxon>
        <taxon>Malvoideae</taxon>
        <taxon>Gossypium</taxon>
    </lineage>
</organism>
<proteinExistence type="predicted"/>
<evidence type="ECO:0000313" key="3">
    <source>
        <dbReference type="Proteomes" id="UP001358586"/>
    </source>
</evidence>
<accession>A0ABR0R340</accession>
<sequence length="134" mass="15230">MELEDDDDLGTMIAIYCPSKIENPSPVELFVEIANPEPIQVVILISQHFEYDFDLNVYWEYQSGYGGSLQTPKNSNYGRCSYNIPISCPCLEIYPEVLGAIANGDEGFDNEDQSHQDNEDFSDPNLNEIPEDRR</sequence>
<protein>
    <submittedName>
        <fullName evidence="2">Uncharacterized protein</fullName>
    </submittedName>
</protein>
<name>A0ABR0R340_GOSAR</name>
<dbReference type="Proteomes" id="UP001358586">
    <property type="component" value="Chromosome 1"/>
</dbReference>
<reference evidence="2 3" key="1">
    <citation type="submission" date="2023-03" db="EMBL/GenBank/DDBJ databases">
        <title>WGS of Gossypium arboreum.</title>
        <authorList>
            <person name="Yu D."/>
        </authorList>
    </citation>
    <scope>NUCLEOTIDE SEQUENCE [LARGE SCALE GENOMIC DNA]</scope>
    <source>
        <tissue evidence="2">Leaf</tissue>
    </source>
</reference>
<evidence type="ECO:0000256" key="1">
    <source>
        <dbReference type="SAM" id="MobiDB-lite"/>
    </source>
</evidence>
<dbReference type="EMBL" id="JARKNE010000001">
    <property type="protein sequence ID" value="KAK5846000.1"/>
    <property type="molecule type" value="Genomic_DNA"/>
</dbReference>
<keyword evidence="3" id="KW-1185">Reference proteome</keyword>
<gene>
    <name evidence="2" type="ORF">PVK06_002266</name>
</gene>
<evidence type="ECO:0000313" key="2">
    <source>
        <dbReference type="EMBL" id="KAK5846000.1"/>
    </source>
</evidence>
<feature type="region of interest" description="Disordered" evidence="1">
    <location>
        <begin position="102"/>
        <end position="134"/>
    </location>
</feature>
<comment type="caution">
    <text evidence="2">The sequence shown here is derived from an EMBL/GenBank/DDBJ whole genome shotgun (WGS) entry which is preliminary data.</text>
</comment>